<dbReference type="AlphaFoldDB" id="A0A8J3X9M9"/>
<evidence type="ECO:0000313" key="2">
    <source>
        <dbReference type="Proteomes" id="UP000650628"/>
    </source>
</evidence>
<dbReference type="EMBL" id="BOOO01000037">
    <property type="protein sequence ID" value="GII33005.1"/>
    <property type="molecule type" value="Genomic_DNA"/>
</dbReference>
<comment type="caution">
    <text evidence="1">The sequence shown here is derived from an EMBL/GenBank/DDBJ whole genome shotgun (WGS) entry which is preliminary data.</text>
</comment>
<evidence type="ECO:0000313" key="1">
    <source>
        <dbReference type="EMBL" id="GII33005.1"/>
    </source>
</evidence>
<reference evidence="1 2" key="1">
    <citation type="submission" date="2021-01" db="EMBL/GenBank/DDBJ databases">
        <title>Whole genome shotgun sequence of Planotetraspora mira NBRC 15435.</title>
        <authorList>
            <person name="Komaki H."/>
            <person name="Tamura T."/>
        </authorList>
    </citation>
    <scope>NUCLEOTIDE SEQUENCE [LARGE SCALE GENOMIC DNA]</scope>
    <source>
        <strain evidence="1 2">NBRC 15435</strain>
    </source>
</reference>
<organism evidence="1 2">
    <name type="scientific">Planotetraspora mira</name>
    <dbReference type="NCBI Taxonomy" id="58121"/>
    <lineage>
        <taxon>Bacteria</taxon>
        <taxon>Bacillati</taxon>
        <taxon>Actinomycetota</taxon>
        <taxon>Actinomycetes</taxon>
        <taxon>Streptosporangiales</taxon>
        <taxon>Streptosporangiaceae</taxon>
        <taxon>Planotetraspora</taxon>
    </lineage>
</organism>
<sequence>MGAGPRPGNPVLLGDLHNDSAAITHGIAAELCAEEAGANQAAVLSAQAKTERWRNRFQVSADTARKGYECSPATPLRILLASQEANAAGL</sequence>
<name>A0A8J3X9M9_9ACTN</name>
<dbReference type="Proteomes" id="UP000650628">
    <property type="component" value="Unassembled WGS sequence"/>
</dbReference>
<dbReference type="RefSeq" id="WP_203956858.1">
    <property type="nucleotide sequence ID" value="NZ_BOOO01000037.1"/>
</dbReference>
<accession>A0A8J3X9M9</accession>
<proteinExistence type="predicted"/>
<protein>
    <submittedName>
        <fullName evidence="1">Uncharacterized protein</fullName>
    </submittedName>
</protein>
<gene>
    <name evidence="1" type="ORF">Pmi06nite_64470</name>
</gene>
<keyword evidence="2" id="KW-1185">Reference proteome</keyword>